<feature type="region of interest" description="Disordered" evidence="1">
    <location>
        <begin position="1"/>
        <end position="118"/>
    </location>
</feature>
<dbReference type="EMBL" id="GG663746">
    <property type="protein sequence ID" value="EEH53330.1"/>
    <property type="molecule type" value="Genomic_DNA"/>
</dbReference>
<protein>
    <submittedName>
        <fullName evidence="2">Predicted protein</fullName>
    </submittedName>
</protein>
<evidence type="ECO:0000313" key="3">
    <source>
        <dbReference type="Proteomes" id="UP000001876"/>
    </source>
</evidence>
<name>C1N2Y0_MICPC</name>
<organism evidence="3">
    <name type="scientific">Micromonas pusilla (strain CCMP1545)</name>
    <name type="common">Picoplanktonic green alga</name>
    <dbReference type="NCBI Taxonomy" id="564608"/>
    <lineage>
        <taxon>Eukaryota</taxon>
        <taxon>Viridiplantae</taxon>
        <taxon>Chlorophyta</taxon>
        <taxon>Mamiellophyceae</taxon>
        <taxon>Mamiellales</taxon>
        <taxon>Mamiellaceae</taxon>
        <taxon>Micromonas</taxon>
    </lineage>
</organism>
<reference evidence="2 3" key="1">
    <citation type="journal article" date="2009" name="Science">
        <title>Green evolution and dynamic adaptations revealed by genomes of the marine picoeukaryotes Micromonas.</title>
        <authorList>
            <person name="Worden A.Z."/>
            <person name="Lee J.H."/>
            <person name="Mock T."/>
            <person name="Rouze P."/>
            <person name="Simmons M.P."/>
            <person name="Aerts A.L."/>
            <person name="Allen A.E."/>
            <person name="Cuvelier M.L."/>
            <person name="Derelle E."/>
            <person name="Everett M.V."/>
            <person name="Foulon E."/>
            <person name="Grimwood J."/>
            <person name="Gundlach H."/>
            <person name="Henrissat B."/>
            <person name="Napoli C."/>
            <person name="McDonald S.M."/>
            <person name="Parker M.S."/>
            <person name="Rombauts S."/>
            <person name="Salamov A."/>
            <person name="Von Dassow P."/>
            <person name="Badger J.H."/>
            <person name="Coutinho P.M."/>
            <person name="Demir E."/>
            <person name="Dubchak I."/>
            <person name="Gentemann C."/>
            <person name="Eikrem W."/>
            <person name="Gready J.E."/>
            <person name="John U."/>
            <person name="Lanier W."/>
            <person name="Lindquist E.A."/>
            <person name="Lucas S."/>
            <person name="Mayer K.F."/>
            <person name="Moreau H."/>
            <person name="Not F."/>
            <person name="Otillar R."/>
            <person name="Panaud O."/>
            <person name="Pangilinan J."/>
            <person name="Paulsen I."/>
            <person name="Piegu B."/>
            <person name="Poliakov A."/>
            <person name="Robbens S."/>
            <person name="Schmutz J."/>
            <person name="Toulza E."/>
            <person name="Wyss T."/>
            <person name="Zelensky A."/>
            <person name="Zhou K."/>
            <person name="Armbrust E.V."/>
            <person name="Bhattacharya D."/>
            <person name="Goodenough U.W."/>
            <person name="Van de Peer Y."/>
            <person name="Grigoriev I.V."/>
        </authorList>
    </citation>
    <scope>NUCLEOTIDE SEQUENCE [LARGE SCALE GENOMIC DNA]</scope>
    <source>
        <strain evidence="2 3">CCMP1545</strain>
    </source>
</reference>
<evidence type="ECO:0000313" key="2">
    <source>
        <dbReference type="EMBL" id="EEH53330.1"/>
    </source>
</evidence>
<feature type="compositionally biased region" description="Low complexity" evidence="1">
    <location>
        <begin position="64"/>
        <end position="105"/>
    </location>
</feature>
<dbReference type="Proteomes" id="UP000001876">
    <property type="component" value="Unassembled WGS sequence"/>
</dbReference>
<sequence length="195" mass="20953">MKLFGCRRDATPNIKPDRPFPSTARQRAPRRRRALAIGRALGVRVAMERPKPARERTREKKSPAAASASSGGTTTATATATATGDAEATATATREADAPSSSSAPRAEKKRRRERGRRGFFGDALHGALAASLAPVTGALEVTAHAARAMRRAGRSRAMRAAREWWKRAQGAIERVTSWRVSVGAADDNVRRAVD</sequence>
<proteinExistence type="predicted"/>
<feature type="compositionally biased region" description="Low complexity" evidence="1">
    <location>
        <begin position="35"/>
        <end position="44"/>
    </location>
</feature>
<dbReference type="RefSeq" id="XP_003062511.1">
    <property type="nucleotide sequence ID" value="XM_003062465.1"/>
</dbReference>
<accession>C1N2Y0</accession>
<dbReference type="AlphaFoldDB" id="C1N2Y0"/>
<feature type="compositionally biased region" description="Basic and acidic residues" evidence="1">
    <location>
        <begin position="1"/>
        <end position="18"/>
    </location>
</feature>
<gene>
    <name evidence="2" type="ORF">MICPUCDRAFT_68471</name>
</gene>
<feature type="compositionally biased region" description="Basic residues" evidence="1">
    <location>
        <begin position="108"/>
        <end position="118"/>
    </location>
</feature>
<feature type="compositionally biased region" description="Basic and acidic residues" evidence="1">
    <location>
        <begin position="46"/>
        <end position="62"/>
    </location>
</feature>
<evidence type="ECO:0000256" key="1">
    <source>
        <dbReference type="SAM" id="MobiDB-lite"/>
    </source>
</evidence>
<dbReference type="GeneID" id="9687725"/>
<dbReference type="KEGG" id="mpp:MICPUCDRAFT_68471"/>
<keyword evidence="3" id="KW-1185">Reference proteome</keyword>